<keyword evidence="1" id="KW-0472">Membrane</keyword>
<feature type="transmembrane region" description="Helical" evidence="1">
    <location>
        <begin position="115"/>
        <end position="137"/>
    </location>
</feature>
<feature type="transmembrane region" description="Helical" evidence="1">
    <location>
        <begin position="182"/>
        <end position="198"/>
    </location>
</feature>
<accession>A0A643JU80</accession>
<feature type="transmembrane region" description="Helical" evidence="1">
    <location>
        <begin position="83"/>
        <end position="103"/>
    </location>
</feature>
<proteinExistence type="predicted"/>
<dbReference type="AlphaFoldDB" id="A0A643JU80"/>
<evidence type="ECO:0000313" key="2">
    <source>
        <dbReference type="EMBL" id="KAB1139834.1"/>
    </source>
</evidence>
<evidence type="ECO:0000256" key="1">
    <source>
        <dbReference type="SAM" id="Phobius"/>
    </source>
</evidence>
<feature type="transmembrane region" description="Helical" evidence="1">
    <location>
        <begin position="47"/>
        <end position="63"/>
    </location>
</feature>
<gene>
    <name evidence="2" type="ORF">F7R91_38505</name>
</gene>
<feature type="transmembrane region" description="Helical" evidence="1">
    <location>
        <begin position="144"/>
        <end position="162"/>
    </location>
</feature>
<organism evidence="2 3">
    <name type="scientific">Streptomyces luteolifulvus</name>
    <dbReference type="NCBI Taxonomy" id="2615112"/>
    <lineage>
        <taxon>Bacteria</taxon>
        <taxon>Bacillati</taxon>
        <taxon>Actinomycetota</taxon>
        <taxon>Actinomycetes</taxon>
        <taxon>Kitasatosporales</taxon>
        <taxon>Streptomycetaceae</taxon>
        <taxon>Streptomyces</taxon>
    </lineage>
</organism>
<keyword evidence="1" id="KW-1133">Transmembrane helix</keyword>
<comment type="caution">
    <text evidence="2">The sequence shown here is derived from an EMBL/GenBank/DDBJ whole genome shotgun (WGS) entry which is preliminary data.</text>
</comment>
<name>A0A643JU80_9ACTN</name>
<protein>
    <submittedName>
        <fullName evidence="2">ABC transporter</fullName>
    </submittedName>
</protein>
<sequence>MWRALTPPVCRTVPWRALAAGGALGLLLAGMPRMVDGLNDDFYALNLLRAAALAFALSLAFLLDDPARHTTAAVPTPRPARQALRVALVAPVAALWWTAALLLVPAEVRPPTGDITLEAAATLVLTLAASATALRFAQEAEPGTAVAAGLLLTAALTMVLVPDRWAMFVYMKDEGWAASHDRWAMVLAMAVLVWGVCGPEPLRRRVRPVPSGA</sequence>
<dbReference type="EMBL" id="VZRB01000052">
    <property type="protein sequence ID" value="KAB1139834.1"/>
    <property type="molecule type" value="Genomic_DNA"/>
</dbReference>
<evidence type="ECO:0000313" key="3">
    <source>
        <dbReference type="Proteomes" id="UP000442707"/>
    </source>
</evidence>
<keyword evidence="3" id="KW-1185">Reference proteome</keyword>
<reference evidence="2 3" key="1">
    <citation type="submission" date="2019-09" db="EMBL/GenBank/DDBJ databases">
        <title>Screening of Novel Bioactive Compounds from Soil-Associated.</title>
        <authorList>
            <person name="Zhao S."/>
        </authorList>
    </citation>
    <scope>NUCLEOTIDE SEQUENCE [LARGE SCALE GENOMIC DNA]</scope>
    <source>
        <strain evidence="2 3">HIT-DPA4</strain>
    </source>
</reference>
<dbReference type="Proteomes" id="UP000442707">
    <property type="component" value="Unassembled WGS sequence"/>
</dbReference>
<keyword evidence="1" id="KW-0812">Transmembrane</keyword>